<dbReference type="PANTHER" id="PTHR15073">
    <property type="entry name" value="MICROTUBULE-ASSOCIATED PROTEIN"/>
    <property type="match status" value="1"/>
</dbReference>
<feature type="region of interest" description="Disordered" evidence="3">
    <location>
        <begin position="168"/>
        <end position="197"/>
    </location>
</feature>
<sequence length="769" mass="85516">MADHAFAGTSGNTSLRGLRERLVAVAQELAEERRRKRGIDSSAVTPKRASCTPDGSVLKNDIKQKLAKERREERKRQQEANKEKQLLEKEQKAKLQYEKQLEEKHRKLKEQKEKDERRRVSAEEKRKQKLAEDKEKFKAVVSRTMERCNRVDQRQKRWSWEVGAINTDKSGKTESKRSSSLNRKDNQLHPSAEVEHVDNTPGMTKYVFRYVTVPMFTSDELKSSAMFGKSSVKVPVPRKSEVTPTKKIGTPLQEYVERAIDIPAETPPQMSMETFSQETPSQANVDERSHVETANLEMAFQNVEDISEDNVVTYPKMNIEVFNSTKHPESNAEEFPTVSMDASSSVGPSPIVSKDSSPALSTGSSSFASVEISPVVSMDASPEESIDTSPELSMDSASAVASEANIETYLQISGELNLEASVEAQPDKNVEASPEASPKVSVGAQSRQGECGKVSVGAQSRQEPRSGQKKRKSYHQETTTIPDTMLQMAIISCTWVAPTFSHEGCKGNNDMMKSQDSAEKRKKEQERIMLQNLQERLERKKGSEMVDKSEEDEADDEGETESDEGSLETLSSGMKTPFSKLKKFYKNSKRRPQKLVFLQAESGEVDTQKKIFFNGNMKAAKQNEPKESTTQVKASKIPTKKPPTRTVRSRKTKEANSTIRSSLSVATNQEWICDKIIDLSHTTESPVIKTAAGSNKQNLKDYVTTCQGPQAPLDHKNRGKPVSAPLTKVLSHLHIAGKATDLANPFASGCPRMAFGGQEEDSGESVGMI</sequence>
<comment type="similarity">
    <text evidence="1">Belongs to the MAP7 family.</text>
</comment>
<organism evidence="4 5">
    <name type="scientific">Cricetulus griseus</name>
    <name type="common">Chinese hamster</name>
    <name type="synonym">Cricetulus barabensis griseus</name>
    <dbReference type="NCBI Taxonomy" id="10029"/>
    <lineage>
        <taxon>Eukaryota</taxon>
        <taxon>Metazoa</taxon>
        <taxon>Chordata</taxon>
        <taxon>Craniata</taxon>
        <taxon>Vertebrata</taxon>
        <taxon>Euteleostomi</taxon>
        <taxon>Mammalia</taxon>
        <taxon>Eutheria</taxon>
        <taxon>Euarchontoglires</taxon>
        <taxon>Glires</taxon>
        <taxon>Rodentia</taxon>
        <taxon>Myomorpha</taxon>
        <taxon>Muroidea</taxon>
        <taxon>Cricetidae</taxon>
        <taxon>Cricetinae</taxon>
        <taxon>Cricetulus</taxon>
    </lineage>
</organism>
<feature type="compositionally biased region" description="Acidic residues" evidence="3">
    <location>
        <begin position="549"/>
        <end position="566"/>
    </location>
</feature>
<reference evidence="5" key="1">
    <citation type="journal article" date="2013" name="Nat. Biotechnol.">
        <title>Chinese hamster genome sequenced from sorted chromosomes.</title>
        <authorList>
            <person name="Brinkrolf K."/>
            <person name="Rupp O."/>
            <person name="Laux H."/>
            <person name="Kollin F."/>
            <person name="Ernst W."/>
            <person name="Linke B."/>
            <person name="Kofler R."/>
            <person name="Romand S."/>
            <person name="Hesse F."/>
            <person name="Budach W.E."/>
            <person name="Galosy S."/>
            <person name="Muller D."/>
            <person name="Noll T."/>
            <person name="Wienberg J."/>
            <person name="Jostock T."/>
            <person name="Leonard M."/>
            <person name="Grillari J."/>
            <person name="Tauch A."/>
            <person name="Goesmann A."/>
            <person name="Helk B."/>
            <person name="Mott J.E."/>
            <person name="Puhler A."/>
            <person name="Borth N."/>
        </authorList>
    </citation>
    <scope>NUCLEOTIDE SEQUENCE [LARGE SCALE GENOMIC DNA]</scope>
    <source>
        <strain evidence="5">17A/GY</strain>
    </source>
</reference>
<feature type="region of interest" description="Disordered" evidence="3">
    <location>
        <begin position="103"/>
        <end position="133"/>
    </location>
</feature>
<dbReference type="AlphaFoldDB" id="A0A061I0M8"/>
<evidence type="ECO:0000256" key="1">
    <source>
        <dbReference type="ARBA" id="ARBA00007525"/>
    </source>
</evidence>
<keyword evidence="2" id="KW-0175">Coiled coil</keyword>
<evidence type="ECO:0000313" key="4">
    <source>
        <dbReference type="EMBL" id="ERE65410.1"/>
    </source>
</evidence>
<dbReference type="InterPro" id="IPR051483">
    <property type="entry name" value="MAP7_domain-containing"/>
</dbReference>
<dbReference type="GO" id="GO:0015630">
    <property type="term" value="C:microtubule cytoskeleton"/>
    <property type="evidence" value="ECO:0007669"/>
    <property type="project" value="TreeGrafter"/>
</dbReference>
<name>A0A061I0M8_CRIGR</name>
<accession>A0A061I0M8</accession>
<evidence type="ECO:0000256" key="3">
    <source>
        <dbReference type="SAM" id="MobiDB-lite"/>
    </source>
</evidence>
<feature type="region of interest" description="Disordered" evidence="3">
    <location>
        <begin position="505"/>
        <end position="524"/>
    </location>
</feature>
<proteinExistence type="inferred from homology"/>
<feature type="compositionally biased region" description="Polar residues" evidence="3">
    <location>
        <begin position="354"/>
        <end position="368"/>
    </location>
</feature>
<dbReference type="GO" id="GO:0000226">
    <property type="term" value="P:microtubule cytoskeleton organization"/>
    <property type="evidence" value="ECO:0007669"/>
    <property type="project" value="TreeGrafter"/>
</dbReference>
<feature type="region of interest" description="Disordered" evidence="3">
    <location>
        <begin position="328"/>
        <end position="399"/>
    </location>
</feature>
<dbReference type="Proteomes" id="UP000030759">
    <property type="component" value="Unassembled WGS sequence"/>
</dbReference>
<dbReference type="EMBL" id="KE684445">
    <property type="protein sequence ID" value="ERE65410.1"/>
    <property type="molecule type" value="Genomic_DNA"/>
</dbReference>
<dbReference type="PANTHER" id="PTHR15073:SF5">
    <property type="entry name" value="MAP7 DOMAIN-CONTAINING PROTEIN 3"/>
    <property type="match status" value="1"/>
</dbReference>
<evidence type="ECO:0000313" key="5">
    <source>
        <dbReference type="Proteomes" id="UP000030759"/>
    </source>
</evidence>
<feature type="region of interest" description="Disordered" evidence="3">
    <location>
        <begin position="424"/>
        <end position="480"/>
    </location>
</feature>
<feature type="compositionally biased region" description="Basic and acidic residues" evidence="3">
    <location>
        <begin position="60"/>
        <end position="91"/>
    </location>
</feature>
<gene>
    <name evidence="4" type="ORF">H671_xg20254</name>
</gene>
<feature type="compositionally biased region" description="Basic residues" evidence="3">
    <location>
        <begin position="638"/>
        <end position="651"/>
    </location>
</feature>
<feature type="region of interest" description="Disordered" evidence="3">
    <location>
        <begin position="30"/>
        <end position="91"/>
    </location>
</feature>
<feature type="region of interest" description="Disordered" evidence="3">
    <location>
        <begin position="620"/>
        <end position="661"/>
    </location>
</feature>
<evidence type="ECO:0000256" key="2">
    <source>
        <dbReference type="ARBA" id="ARBA00023054"/>
    </source>
</evidence>
<protein>
    <submittedName>
        <fullName evidence="4">MAP7 domain-containing protein 3</fullName>
    </submittedName>
</protein>
<feature type="compositionally biased region" description="Basic and acidic residues" evidence="3">
    <location>
        <begin position="535"/>
        <end position="548"/>
    </location>
</feature>
<feature type="compositionally biased region" description="Basic and acidic residues" evidence="3">
    <location>
        <begin position="169"/>
        <end position="197"/>
    </location>
</feature>
<feature type="region of interest" description="Disordered" evidence="3">
    <location>
        <begin position="533"/>
        <end position="573"/>
    </location>
</feature>